<dbReference type="KEGG" id="cby:CLM_2549"/>
<dbReference type="HOGENOM" id="CLU_3041867_0_0_9"/>
<evidence type="ECO:0000313" key="1">
    <source>
        <dbReference type="EMBL" id="ACO85619.1"/>
    </source>
</evidence>
<sequence>MLDRNDIPYLIQLVNEDRRKIMLAYKNNDELKQAEMTGRVREKVINDLNELYDSLNI</sequence>
<gene>
    <name evidence="1" type="ordered locus">CLM_2549</name>
</gene>
<accession>C1FRB5</accession>
<dbReference type="Proteomes" id="UP000001374">
    <property type="component" value="Chromosome"/>
</dbReference>
<dbReference type="EMBL" id="CP001581">
    <property type="protein sequence ID" value="ACO85619.1"/>
    <property type="molecule type" value="Genomic_DNA"/>
</dbReference>
<dbReference type="RefSeq" id="WP_012704856.1">
    <property type="nucleotide sequence ID" value="NC_012563.1"/>
</dbReference>
<organism evidence="1 2">
    <name type="scientific">Clostridium botulinum (strain Kyoto / Type A2)</name>
    <dbReference type="NCBI Taxonomy" id="536232"/>
    <lineage>
        <taxon>Bacteria</taxon>
        <taxon>Bacillati</taxon>
        <taxon>Bacillota</taxon>
        <taxon>Clostridia</taxon>
        <taxon>Eubacteriales</taxon>
        <taxon>Clostridiaceae</taxon>
        <taxon>Clostridium</taxon>
    </lineage>
</organism>
<name>C1FRB5_CLOBJ</name>
<proteinExistence type="predicted"/>
<reference evidence="1 2" key="1">
    <citation type="submission" date="2008-10" db="EMBL/GenBank/DDBJ databases">
        <title>Genome sequence of Clostridium botulinum A2 Kyoto.</title>
        <authorList>
            <person name="Shrivastava S."/>
            <person name="Brinkac L.M."/>
            <person name="Brown J.L."/>
            <person name="Bruce D."/>
            <person name="Detter C.C."/>
            <person name="Johnson E.A."/>
            <person name="Munk C.A."/>
            <person name="Smith L.A."/>
            <person name="Smith T.J."/>
            <person name="Sutton G."/>
            <person name="Brettin T.S."/>
        </authorList>
    </citation>
    <scope>NUCLEOTIDE SEQUENCE [LARGE SCALE GENOMIC DNA]</scope>
    <source>
        <strain evidence="2">Kyoto / Type A2</strain>
    </source>
</reference>
<evidence type="ECO:0000313" key="2">
    <source>
        <dbReference type="Proteomes" id="UP000001374"/>
    </source>
</evidence>
<protein>
    <submittedName>
        <fullName evidence="1">Conserved domain protein</fullName>
    </submittedName>
</protein>
<dbReference type="AlphaFoldDB" id="C1FRB5"/>